<dbReference type="SUPFAM" id="SSF51445">
    <property type="entry name" value="(Trans)glycosidases"/>
    <property type="match status" value="1"/>
</dbReference>
<dbReference type="InterPro" id="IPR017853">
    <property type="entry name" value="GH"/>
</dbReference>
<evidence type="ECO:0008006" key="3">
    <source>
        <dbReference type="Google" id="ProtNLM"/>
    </source>
</evidence>
<evidence type="ECO:0000313" key="2">
    <source>
        <dbReference type="Proteomes" id="UP000494252"/>
    </source>
</evidence>
<reference evidence="1 2" key="1">
    <citation type="submission" date="2020-04" db="EMBL/GenBank/DDBJ databases">
        <authorList>
            <person name="De Canck E."/>
        </authorList>
    </citation>
    <scope>NUCLEOTIDE SEQUENCE [LARGE SCALE GENOMIC DNA]</scope>
    <source>
        <strain evidence="1 2">LMG 27177</strain>
    </source>
</reference>
<sequence length="97" mass="10587">MTGTNYNVLKSLHDAYNLPIMFTELGVNTDFTTAQAQEYIAKTIPELVAAKATYNVIGFNWYELYDDPTGNYGILTSSAGQKPIYTAIKQAVAAAAK</sequence>
<gene>
    <name evidence="1" type="ORF">LMG27177_07250</name>
</gene>
<name>A0A6J5H4I7_9BURK</name>
<keyword evidence="2" id="KW-1185">Reference proteome</keyword>
<dbReference type="Gene3D" id="3.20.20.80">
    <property type="entry name" value="Glycosidases"/>
    <property type="match status" value="1"/>
</dbReference>
<dbReference type="EMBL" id="CADIKI010000037">
    <property type="protein sequence ID" value="CAB3810507.1"/>
    <property type="molecule type" value="Genomic_DNA"/>
</dbReference>
<proteinExistence type="predicted"/>
<organism evidence="1 2">
    <name type="scientific">Paraburkholderia fynbosensis</name>
    <dbReference type="NCBI Taxonomy" id="1200993"/>
    <lineage>
        <taxon>Bacteria</taxon>
        <taxon>Pseudomonadati</taxon>
        <taxon>Pseudomonadota</taxon>
        <taxon>Betaproteobacteria</taxon>
        <taxon>Burkholderiales</taxon>
        <taxon>Burkholderiaceae</taxon>
        <taxon>Paraburkholderia</taxon>
    </lineage>
</organism>
<dbReference type="AlphaFoldDB" id="A0A6J5H4I7"/>
<protein>
    <recommendedName>
        <fullName evidence="3">Asl1-like glycosyl hydrolase catalytic domain-containing protein</fullName>
    </recommendedName>
</protein>
<evidence type="ECO:0000313" key="1">
    <source>
        <dbReference type="EMBL" id="CAB3810507.1"/>
    </source>
</evidence>
<accession>A0A6J5H4I7</accession>
<dbReference type="Proteomes" id="UP000494252">
    <property type="component" value="Unassembled WGS sequence"/>
</dbReference>